<feature type="compositionally biased region" description="Polar residues" evidence="1">
    <location>
        <begin position="433"/>
        <end position="444"/>
    </location>
</feature>
<dbReference type="EMBL" id="JACVVK020000008">
    <property type="protein sequence ID" value="KAK7505958.1"/>
    <property type="molecule type" value="Genomic_DNA"/>
</dbReference>
<feature type="region of interest" description="Disordered" evidence="1">
    <location>
        <begin position="151"/>
        <end position="444"/>
    </location>
</feature>
<feature type="compositionally biased region" description="Low complexity" evidence="1">
    <location>
        <begin position="726"/>
        <end position="752"/>
    </location>
</feature>
<feature type="region of interest" description="Disordered" evidence="1">
    <location>
        <begin position="631"/>
        <end position="756"/>
    </location>
</feature>
<feature type="compositionally biased region" description="Polar residues" evidence="1">
    <location>
        <begin position="47"/>
        <end position="67"/>
    </location>
</feature>
<feature type="compositionally biased region" description="Polar residues" evidence="1">
    <location>
        <begin position="191"/>
        <end position="214"/>
    </location>
</feature>
<feature type="region of interest" description="Disordered" evidence="1">
    <location>
        <begin position="805"/>
        <end position="846"/>
    </location>
</feature>
<evidence type="ECO:0000313" key="2">
    <source>
        <dbReference type="EMBL" id="KAK7505958.1"/>
    </source>
</evidence>
<feature type="region of interest" description="Disordered" evidence="1">
    <location>
        <begin position="14"/>
        <end position="120"/>
    </location>
</feature>
<protein>
    <submittedName>
        <fullName evidence="2">Uncharacterized protein</fullName>
    </submittedName>
</protein>
<feature type="compositionally biased region" description="Basic and acidic residues" evidence="1">
    <location>
        <begin position="267"/>
        <end position="279"/>
    </location>
</feature>
<name>A0ABD0M2Q3_9CAEN</name>
<gene>
    <name evidence="2" type="ORF">BaRGS_00002680</name>
</gene>
<accession>A0ABD0M2Q3</accession>
<comment type="caution">
    <text evidence="2">The sequence shown here is derived from an EMBL/GenBank/DDBJ whole genome shotgun (WGS) entry which is preliminary data.</text>
</comment>
<keyword evidence="3" id="KW-1185">Reference proteome</keyword>
<reference evidence="2 3" key="1">
    <citation type="journal article" date="2023" name="Sci. Data">
        <title>Genome assembly of the Korean intertidal mud-creeper Batillaria attramentaria.</title>
        <authorList>
            <person name="Patra A.K."/>
            <person name="Ho P.T."/>
            <person name="Jun S."/>
            <person name="Lee S.J."/>
            <person name="Kim Y."/>
            <person name="Won Y.J."/>
        </authorList>
    </citation>
    <scope>NUCLEOTIDE SEQUENCE [LARGE SCALE GENOMIC DNA]</scope>
    <source>
        <strain evidence="2">Wonlab-2016</strain>
    </source>
</reference>
<proteinExistence type="predicted"/>
<feature type="compositionally biased region" description="Basic and acidic residues" evidence="1">
    <location>
        <begin position="313"/>
        <end position="323"/>
    </location>
</feature>
<feature type="compositionally biased region" description="Basic and acidic residues" evidence="1">
    <location>
        <begin position="404"/>
        <end position="427"/>
    </location>
</feature>
<feature type="compositionally biased region" description="Low complexity" evidence="1">
    <location>
        <begin position="217"/>
        <end position="233"/>
    </location>
</feature>
<feature type="compositionally biased region" description="Basic and acidic residues" evidence="1">
    <location>
        <begin position="698"/>
        <end position="711"/>
    </location>
</feature>
<dbReference type="Proteomes" id="UP001519460">
    <property type="component" value="Unassembled WGS sequence"/>
</dbReference>
<feature type="compositionally biased region" description="Pro residues" evidence="1">
    <location>
        <begin position="525"/>
        <end position="539"/>
    </location>
</feature>
<organism evidence="2 3">
    <name type="scientific">Batillaria attramentaria</name>
    <dbReference type="NCBI Taxonomy" id="370345"/>
    <lineage>
        <taxon>Eukaryota</taxon>
        <taxon>Metazoa</taxon>
        <taxon>Spiralia</taxon>
        <taxon>Lophotrochozoa</taxon>
        <taxon>Mollusca</taxon>
        <taxon>Gastropoda</taxon>
        <taxon>Caenogastropoda</taxon>
        <taxon>Sorbeoconcha</taxon>
        <taxon>Cerithioidea</taxon>
        <taxon>Batillariidae</taxon>
        <taxon>Batillaria</taxon>
    </lineage>
</organism>
<evidence type="ECO:0000256" key="1">
    <source>
        <dbReference type="SAM" id="MobiDB-lite"/>
    </source>
</evidence>
<feature type="compositionally biased region" description="Basic residues" evidence="1">
    <location>
        <begin position="178"/>
        <end position="190"/>
    </location>
</feature>
<feature type="compositionally biased region" description="Polar residues" evidence="1">
    <location>
        <begin position="18"/>
        <end position="31"/>
    </location>
</feature>
<feature type="region of interest" description="Disordered" evidence="1">
    <location>
        <begin position="922"/>
        <end position="968"/>
    </location>
</feature>
<feature type="compositionally biased region" description="Polar residues" evidence="1">
    <location>
        <begin position="922"/>
        <end position="957"/>
    </location>
</feature>
<feature type="compositionally biased region" description="Polar residues" evidence="1">
    <location>
        <begin position="257"/>
        <end position="266"/>
    </location>
</feature>
<feature type="region of interest" description="Disordered" evidence="1">
    <location>
        <begin position="471"/>
        <end position="568"/>
    </location>
</feature>
<feature type="compositionally biased region" description="Basic and acidic residues" evidence="1">
    <location>
        <begin position="340"/>
        <end position="370"/>
    </location>
</feature>
<dbReference type="AlphaFoldDB" id="A0ABD0M2Q3"/>
<feature type="compositionally biased region" description="Basic and acidic residues" evidence="1">
    <location>
        <begin position="384"/>
        <end position="394"/>
    </location>
</feature>
<sequence>MCVWVWGEANVLVAGDDSSGNVNKPMSTDVNGNPLDPSVYRSMRASPGSNENSQLTTSRVSGSYGSTNHHDTSSGRGGHPDSLGMAKSEDGSSPSGAGSGPGDKRKGKKQRKQSEVTTHAEDCSNYVGDIPNVDQLVSFINSDITEKKLKKIKKDTSGGATSPAAAAVSASPVPANKAVKKGKDRNKTKHSLTTSISDTHDSSLTPASETQQALSLGAESSATPTSSSSLLGSVERNLSPERLSEPSGLDGEEPNSDMGNSSTSEKSGGEEDRASDKPAEPMQQPSQPVFKNHHCVSEKEVANAVSSPVVKPSAEHAKTDSNKNHKNHTLPNTIKVVDAAPKKEPSVEAKDSKDKCKPKVAGKEGGKIHTTDNNSSKKSKTKGPKNDVKSETVHEGTVGISRSHSADAKQRVEAEDEKDAIGNKETNRGGLASPTSLVPKTPNNIDLAMESGEFIFTDVDLPSKEQEFTVVIKKKKRSPPQAPNYGQNNSPSYGYHYSRDTQHQPSTQNFVPYTRNGPRGEFQNRPPPTKTRSCTPPPFSSSVAPPEAVEKSRDLSPSAFPTLPKSKRTAVKVNPLGTDSRRRSLEELTLDTGQQLLGYDSDKESVKSLPAAQGSVRSAYPVSYATMVATPRPSVDSSKAESVCSSMDGGGSGEWQSPMVWKGREGHERRHSIGSSPEDLAKAAGSTLRQRSGSQEMLFRESAKEAADKDAAVSLPGNKGLCQSESAGSFADTASAGSDADSARGGSEAGSDPSDVFVPTVTIVADSKKPSVIVPAGQVHTSVVRTATTTTTANPGTVKPKCAQQALGSRSQPPLSAASANVAATTSQHMDSPSKASHPVVKPVNNGRKTKTSVIFLDKRFAEEPSNLDITFGFDMGDSPSVVVEEGVSSSLVNPSLGGETAVTTQMPPTAVNVSSVMDKSCSSKVSSTRPEVSQPATSKTTSSSVPAPGSDVNNHVTKPAKGPHIAGLNGVVLPQRVEQKPAATGPAPATVHSTVVTTSVTSSASIVLTLTSVSGGAPVPVGPIPAPAVISEAPSSKPPSEKPALEAPPVMAAQPLGALPDGCIALKLGEGLTQGPANGKSRQITFRMHKGLETNGSFNLAEAANYFQREWNKIEKLKEKDPAAVKVYNGE</sequence>
<feature type="compositionally biased region" description="Low complexity" evidence="1">
    <location>
        <begin position="816"/>
        <end position="827"/>
    </location>
</feature>
<evidence type="ECO:0000313" key="3">
    <source>
        <dbReference type="Proteomes" id="UP001519460"/>
    </source>
</evidence>
<feature type="compositionally biased region" description="Low complexity" evidence="1">
    <location>
        <begin position="157"/>
        <end position="175"/>
    </location>
</feature>